<proteinExistence type="predicted"/>
<name>A0AAD9ULR9_RIDPI</name>
<dbReference type="AlphaFoldDB" id="A0AAD9ULR9"/>
<accession>A0AAD9ULR9</accession>
<sequence length="121" mass="13443">MFDVPSGRVVPCATASRRLRNQLLSVDCPGRQYPLGAEERRVERVAQNPLLLLPVPELARDDSDDDDDDDDDSQDDEKDDDQHGGVVALAVIIYATGGMFWKRHAMTVTITNKNNDCRVSS</sequence>
<evidence type="ECO:0000313" key="2">
    <source>
        <dbReference type="EMBL" id="KAK2193947.1"/>
    </source>
</evidence>
<dbReference type="Proteomes" id="UP001209878">
    <property type="component" value="Unassembled WGS sequence"/>
</dbReference>
<protein>
    <submittedName>
        <fullName evidence="2">Uncharacterized protein</fullName>
    </submittedName>
</protein>
<dbReference type="EMBL" id="JAODUO010000004">
    <property type="protein sequence ID" value="KAK2193947.1"/>
    <property type="molecule type" value="Genomic_DNA"/>
</dbReference>
<evidence type="ECO:0000256" key="1">
    <source>
        <dbReference type="SAM" id="MobiDB-lite"/>
    </source>
</evidence>
<reference evidence="2" key="1">
    <citation type="journal article" date="2023" name="Mol. Biol. Evol.">
        <title>Third-Generation Sequencing Reveals the Adaptive Role of the Epigenome in Three Deep-Sea Polychaetes.</title>
        <authorList>
            <person name="Perez M."/>
            <person name="Aroh O."/>
            <person name="Sun Y."/>
            <person name="Lan Y."/>
            <person name="Juniper S.K."/>
            <person name="Young C.R."/>
            <person name="Angers B."/>
            <person name="Qian P.Y."/>
        </authorList>
    </citation>
    <scope>NUCLEOTIDE SEQUENCE</scope>
    <source>
        <strain evidence="2">R07B-5</strain>
    </source>
</reference>
<feature type="region of interest" description="Disordered" evidence="1">
    <location>
        <begin position="53"/>
        <end position="84"/>
    </location>
</feature>
<organism evidence="2 3">
    <name type="scientific">Ridgeia piscesae</name>
    <name type="common">Tubeworm</name>
    <dbReference type="NCBI Taxonomy" id="27915"/>
    <lineage>
        <taxon>Eukaryota</taxon>
        <taxon>Metazoa</taxon>
        <taxon>Spiralia</taxon>
        <taxon>Lophotrochozoa</taxon>
        <taxon>Annelida</taxon>
        <taxon>Polychaeta</taxon>
        <taxon>Sedentaria</taxon>
        <taxon>Canalipalpata</taxon>
        <taxon>Sabellida</taxon>
        <taxon>Siboglinidae</taxon>
        <taxon>Ridgeia</taxon>
    </lineage>
</organism>
<gene>
    <name evidence="2" type="ORF">NP493_4g04014</name>
</gene>
<comment type="caution">
    <text evidence="2">The sequence shown here is derived from an EMBL/GenBank/DDBJ whole genome shotgun (WGS) entry which is preliminary data.</text>
</comment>
<feature type="compositionally biased region" description="Acidic residues" evidence="1">
    <location>
        <begin position="62"/>
        <end position="79"/>
    </location>
</feature>
<keyword evidence="3" id="KW-1185">Reference proteome</keyword>
<evidence type="ECO:0000313" key="3">
    <source>
        <dbReference type="Proteomes" id="UP001209878"/>
    </source>
</evidence>